<keyword evidence="7" id="KW-1015">Disulfide bond</keyword>
<dbReference type="Pfam" id="PF07365">
    <property type="entry name" value="Toxin_8"/>
    <property type="match status" value="1"/>
</dbReference>
<keyword evidence="6 9" id="KW-0008">Acetylcholine receptor inhibiting toxin</keyword>
<name>H9N3T0_CONLI</name>
<keyword evidence="5 9" id="KW-0528">Neurotoxin</keyword>
<dbReference type="GO" id="GO:0030550">
    <property type="term" value="F:acetylcholine receptor inhibitor activity"/>
    <property type="evidence" value="ECO:0007669"/>
    <property type="project" value="UniProtKB-KW"/>
</dbReference>
<evidence type="ECO:0000256" key="8">
    <source>
        <dbReference type="ARBA" id="ARBA00023327"/>
    </source>
</evidence>
<comment type="function">
    <text evidence="9">Alpha-conotoxins act on postsynaptic membranes, they bind to the nicotinic acetylcholine receptors (nAChR) and thus inhibit them.</text>
</comment>
<dbReference type="GO" id="GO:0035792">
    <property type="term" value="C:host cell postsynaptic membrane"/>
    <property type="evidence" value="ECO:0007669"/>
    <property type="project" value="UniProtKB-KW"/>
</dbReference>
<evidence type="ECO:0000256" key="9">
    <source>
        <dbReference type="RuleBase" id="RU004345"/>
    </source>
</evidence>
<comment type="similarity">
    <text evidence="2 9">Belongs to the conotoxin A superfamily.</text>
</comment>
<evidence type="ECO:0000256" key="4">
    <source>
        <dbReference type="ARBA" id="ARBA00022656"/>
    </source>
</evidence>
<keyword evidence="4 9" id="KW-0800">Toxin</keyword>
<dbReference type="InterPro" id="IPR009958">
    <property type="entry name" value="Conotoxin_a-typ"/>
</dbReference>
<comment type="subcellular location">
    <subcellularLocation>
        <location evidence="1 9">Secreted</location>
    </subcellularLocation>
</comment>
<evidence type="ECO:0000256" key="7">
    <source>
        <dbReference type="ARBA" id="ARBA00023157"/>
    </source>
</evidence>
<feature type="non-terminal residue" evidence="10">
    <location>
        <position position="1"/>
    </location>
</feature>
<evidence type="ECO:0000256" key="1">
    <source>
        <dbReference type="ARBA" id="ARBA00004613"/>
    </source>
</evidence>
<reference evidence="10" key="1">
    <citation type="journal article" date="2012" name="Mol. Biol. Evol.">
        <title>Extensive and continuous duplication facilitates rapid evolution and diversification of gene families.</title>
        <authorList>
            <person name="Chang D."/>
            <person name="Duda T.F.Jr."/>
        </authorList>
    </citation>
    <scope>NUCLEOTIDE SEQUENCE</scope>
    <source>
        <strain evidence="10">LIVI_35</strain>
    </source>
</reference>
<keyword evidence="3" id="KW-0964">Secreted</keyword>
<dbReference type="PROSITE" id="PS60014">
    <property type="entry name" value="ALPHA_CONOTOXIN"/>
    <property type="match status" value="1"/>
</dbReference>
<dbReference type="InterPro" id="IPR018072">
    <property type="entry name" value="Conotoxin_a-typ_CS"/>
</dbReference>
<dbReference type="GO" id="GO:0090729">
    <property type="term" value="F:toxin activity"/>
    <property type="evidence" value="ECO:0007669"/>
    <property type="project" value="UniProtKB-KW"/>
</dbReference>
<protein>
    <recommendedName>
        <fullName evidence="9">Alpha-conotoxin-like</fullName>
    </recommendedName>
</protein>
<organism evidence="10">
    <name type="scientific">Conus lividus</name>
    <name type="common">Livid cone</name>
    <dbReference type="NCBI Taxonomy" id="89426"/>
    <lineage>
        <taxon>Eukaryota</taxon>
        <taxon>Metazoa</taxon>
        <taxon>Spiralia</taxon>
        <taxon>Lophotrochozoa</taxon>
        <taxon>Mollusca</taxon>
        <taxon>Gastropoda</taxon>
        <taxon>Caenogastropoda</taxon>
        <taxon>Neogastropoda</taxon>
        <taxon>Conoidea</taxon>
        <taxon>Conidae</taxon>
        <taxon>Conus</taxon>
        <taxon>Lividoconus</taxon>
    </lineage>
</organism>
<evidence type="ECO:0000256" key="3">
    <source>
        <dbReference type="ARBA" id="ARBA00022525"/>
    </source>
</evidence>
<keyword evidence="8 9" id="KW-0629">Postsynaptic neurotoxin</keyword>
<accession>H9N3T0</accession>
<dbReference type="EMBL" id="JF723432">
    <property type="protein sequence ID" value="AFD18497.1"/>
    <property type="molecule type" value="Genomic_DNA"/>
</dbReference>
<sequence length="36" mass="3775">AADSKVATRIAQIDRDPCCSYPACGANHPEICGGKR</sequence>
<dbReference type="GO" id="GO:0005576">
    <property type="term" value="C:extracellular region"/>
    <property type="evidence" value="ECO:0007669"/>
    <property type="project" value="UniProtKB-SubCell"/>
</dbReference>
<evidence type="ECO:0000313" key="10">
    <source>
        <dbReference type="EMBL" id="AFD18497.1"/>
    </source>
</evidence>
<evidence type="ECO:0000256" key="5">
    <source>
        <dbReference type="ARBA" id="ARBA00022699"/>
    </source>
</evidence>
<dbReference type="AlphaFoldDB" id="H9N3T0"/>
<evidence type="ECO:0000256" key="6">
    <source>
        <dbReference type="ARBA" id="ARBA00022945"/>
    </source>
</evidence>
<evidence type="ECO:0000256" key="2">
    <source>
        <dbReference type="ARBA" id="ARBA00006077"/>
    </source>
</evidence>
<proteinExistence type="inferred from homology"/>